<dbReference type="EMBL" id="JBIQWL010000001">
    <property type="protein sequence ID" value="MFH8249571.1"/>
    <property type="molecule type" value="Genomic_DNA"/>
</dbReference>
<dbReference type="PRINTS" id="PR00035">
    <property type="entry name" value="HTHGNTR"/>
</dbReference>
<dbReference type="Gene3D" id="3.40.1410.10">
    <property type="entry name" value="Chorismate lyase-like"/>
    <property type="match status" value="1"/>
</dbReference>
<evidence type="ECO:0000256" key="2">
    <source>
        <dbReference type="ARBA" id="ARBA00023125"/>
    </source>
</evidence>
<dbReference type="SMART" id="SM00345">
    <property type="entry name" value="HTH_GNTR"/>
    <property type="match status" value="1"/>
</dbReference>
<dbReference type="InterPro" id="IPR000524">
    <property type="entry name" value="Tscrpt_reg_HTH_GntR"/>
</dbReference>
<dbReference type="SMART" id="SM00866">
    <property type="entry name" value="UTRA"/>
    <property type="match status" value="1"/>
</dbReference>
<evidence type="ECO:0000259" key="4">
    <source>
        <dbReference type="PROSITE" id="PS50949"/>
    </source>
</evidence>
<dbReference type="InterPro" id="IPR028978">
    <property type="entry name" value="Chorismate_lyase_/UTRA_dom_sf"/>
</dbReference>
<dbReference type="PROSITE" id="PS50949">
    <property type="entry name" value="HTH_GNTR"/>
    <property type="match status" value="1"/>
</dbReference>
<dbReference type="InterPro" id="IPR011663">
    <property type="entry name" value="UTRA"/>
</dbReference>
<dbReference type="PANTHER" id="PTHR44846:SF1">
    <property type="entry name" value="MANNOSYL-D-GLYCERATE TRANSPORT_METABOLISM SYSTEM REPRESSOR MNGR-RELATED"/>
    <property type="match status" value="1"/>
</dbReference>
<keyword evidence="3" id="KW-0804">Transcription</keyword>
<keyword evidence="2" id="KW-0238">DNA-binding</keyword>
<dbReference type="Gene3D" id="1.10.10.10">
    <property type="entry name" value="Winged helix-like DNA-binding domain superfamily/Winged helix DNA-binding domain"/>
    <property type="match status" value="1"/>
</dbReference>
<sequence>MSDSEAVRERDLLLAPTVRETANLPRYWELKEHLLAFCEGNRAGTPIPAERRLADEFGISRMTVRQAIQELVIEGRLQRAQGRGTFVAPPKLTHVITLASTSEAMRAQGVTASSRILSLQEKAAPLEVAHRLSLEPGSRVVVLERLRYANSEVMALDYSYFESARFPGLIEKLESGRGVYEILESDYDALPVRADELIEATVASPRVAGLLDTETGAPLLLAQRQGFLADGTPVEWSPTYYRSDRYRFLVQLGL</sequence>
<dbReference type="InterPro" id="IPR036388">
    <property type="entry name" value="WH-like_DNA-bd_sf"/>
</dbReference>
<dbReference type="SUPFAM" id="SSF46785">
    <property type="entry name" value="Winged helix' DNA-binding domain"/>
    <property type="match status" value="1"/>
</dbReference>
<proteinExistence type="predicted"/>
<gene>
    <name evidence="5" type="ORF">ACH3VR_04295</name>
</gene>
<evidence type="ECO:0000256" key="3">
    <source>
        <dbReference type="ARBA" id="ARBA00023163"/>
    </source>
</evidence>
<dbReference type="Pfam" id="PF07702">
    <property type="entry name" value="UTRA"/>
    <property type="match status" value="1"/>
</dbReference>
<dbReference type="RefSeq" id="WP_396639505.1">
    <property type="nucleotide sequence ID" value="NZ_JBIQWL010000001.1"/>
</dbReference>
<keyword evidence="1" id="KW-0805">Transcription regulation</keyword>
<protein>
    <submittedName>
        <fullName evidence="5">GntR family transcriptional regulator</fullName>
    </submittedName>
</protein>
<dbReference type="PANTHER" id="PTHR44846">
    <property type="entry name" value="MANNOSYL-D-GLYCERATE TRANSPORT/METABOLISM SYSTEM REPRESSOR MNGR-RELATED"/>
    <property type="match status" value="1"/>
</dbReference>
<evidence type="ECO:0000313" key="5">
    <source>
        <dbReference type="EMBL" id="MFH8249571.1"/>
    </source>
</evidence>
<name>A0ABW7Q4K4_9MICO</name>
<keyword evidence="6" id="KW-1185">Reference proteome</keyword>
<organism evidence="5 6">
    <name type="scientific">Microbacterium alkaliflavum</name>
    <dbReference type="NCBI Taxonomy" id="3248839"/>
    <lineage>
        <taxon>Bacteria</taxon>
        <taxon>Bacillati</taxon>
        <taxon>Actinomycetota</taxon>
        <taxon>Actinomycetes</taxon>
        <taxon>Micrococcales</taxon>
        <taxon>Microbacteriaceae</taxon>
        <taxon>Microbacterium</taxon>
    </lineage>
</organism>
<evidence type="ECO:0000256" key="1">
    <source>
        <dbReference type="ARBA" id="ARBA00023015"/>
    </source>
</evidence>
<dbReference type="CDD" id="cd07377">
    <property type="entry name" value="WHTH_GntR"/>
    <property type="match status" value="1"/>
</dbReference>
<feature type="domain" description="HTH gntR-type" evidence="4">
    <location>
        <begin position="20"/>
        <end position="90"/>
    </location>
</feature>
<reference evidence="5 6" key="1">
    <citation type="submission" date="2024-09" db="EMBL/GenBank/DDBJ databases">
        <authorList>
            <person name="Pan X."/>
        </authorList>
    </citation>
    <scope>NUCLEOTIDE SEQUENCE [LARGE SCALE GENOMIC DNA]</scope>
    <source>
        <strain evidence="5 6">B2969</strain>
    </source>
</reference>
<dbReference type="InterPro" id="IPR036390">
    <property type="entry name" value="WH_DNA-bd_sf"/>
</dbReference>
<dbReference type="Pfam" id="PF00392">
    <property type="entry name" value="GntR"/>
    <property type="match status" value="1"/>
</dbReference>
<accession>A0ABW7Q4K4</accession>
<dbReference type="SUPFAM" id="SSF64288">
    <property type="entry name" value="Chorismate lyase-like"/>
    <property type="match status" value="1"/>
</dbReference>
<evidence type="ECO:0000313" key="6">
    <source>
        <dbReference type="Proteomes" id="UP001610861"/>
    </source>
</evidence>
<comment type="caution">
    <text evidence="5">The sequence shown here is derived from an EMBL/GenBank/DDBJ whole genome shotgun (WGS) entry which is preliminary data.</text>
</comment>
<dbReference type="InterPro" id="IPR050679">
    <property type="entry name" value="Bact_HTH_transcr_reg"/>
</dbReference>
<dbReference type="Proteomes" id="UP001610861">
    <property type="component" value="Unassembled WGS sequence"/>
</dbReference>